<dbReference type="FunFam" id="3.40.1160.10:FF:000005">
    <property type="entry name" value="Amino-acid acetyltransferase"/>
    <property type="match status" value="1"/>
</dbReference>
<evidence type="ECO:0000259" key="14">
    <source>
        <dbReference type="PROSITE" id="PS51186"/>
    </source>
</evidence>
<comment type="similarity">
    <text evidence="3">Belongs to the acetyltransferase family. ArgA subfamily.</text>
</comment>
<dbReference type="Pfam" id="PF00696">
    <property type="entry name" value="AA_kinase"/>
    <property type="match status" value="1"/>
</dbReference>
<evidence type="ECO:0000256" key="8">
    <source>
        <dbReference type="ARBA" id="ARBA00022571"/>
    </source>
</evidence>
<comment type="caution">
    <text evidence="15">The sequence shown here is derived from an EMBL/GenBank/DDBJ whole genome shotgun (WGS) entry which is preliminary data.</text>
</comment>
<reference evidence="15 16" key="1">
    <citation type="submission" date="2017-11" db="EMBL/GenBank/DDBJ databases">
        <authorList>
            <person name="Han C.G."/>
        </authorList>
    </citation>
    <scope>NUCLEOTIDE SEQUENCE [LARGE SCALE GENOMIC DNA]</scope>
    <source>
        <strain evidence="15 16">A5</strain>
    </source>
</reference>
<accession>A0A2N5AI13</accession>
<dbReference type="EC" id="2.3.1.1" evidence="5"/>
<comment type="subunit">
    <text evidence="4">Homohexamer.</text>
</comment>
<evidence type="ECO:0000313" key="15">
    <source>
        <dbReference type="EMBL" id="PLP46364.1"/>
    </source>
</evidence>
<gene>
    <name evidence="15" type="ORF">CWM98_10090</name>
</gene>
<dbReference type="InterPro" id="IPR000182">
    <property type="entry name" value="GNAT_dom"/>
</dbReference>
<evidence type="ECO:0000256" key="7">
    <source>
        <dbReference type="ARBA" id="ARBA00022490"/>
    </source>
</evidence>
<dbReference type="InterPro" id="IPR036393">
    <property type="entry name" value="AceGlu_kinase-like_sf"/>
</dbReference>
<evidence type="ECO:0000256" key="2">
    <source>
        <dbReference type="ARBA" id="ARBA00004925"/>
    </source>
</evidence>
<dbReference type="InterPro" id="IPR001048">
    <property type="entry name" value="Asp/Glu/Uridylate_kinase"/>
</dbReference>
<dbReference type="NCBIfam" id="TIGR01890">
    <property type="entry name" value="N-Ac-Glu-synth"/>
    <property type="match status" value="1"/>
</dbReference>
<comment type="pathway">
    <text evidence="2">Amino-acid biosynthesis; L-arginine biosynthesis; N(2)-acetyl-L-ornithine from L-glutamate: step 1/4.</text>
</comment>
<evidence type="ECO:0000256" key="3">
    <source>
        <dbReference type="ARBA" id="ARBA00009145"/>
    </source>
</evidence>
<reference evidence="15 16" key="2">
    <citation type="submission" date="2018-01" db="EMBL/GenBank/DDBJ databases">
        <title>Genomic study of Klebsiella pneumoniae.</title>
        <authorList>
            <person name="Yang Y."/>
            <person name="Bicalho R."/>
        </authorList>
    </citation>
    <scope>NUCLEOTIDE SEQUENCE [LARGE SCALE GENOMIC DNA]</scope>
    <source>
        <strain evidence="15 16">A5</strain>
    </source>
</reference>
<evidence type="ECO:0000256" key="6">
    <source>
        <dbReference type="ARBA" id="ARBA00015231"/>
    </source>
</evidence>
<keyword evidence="8" id="KW-0055">Arginine biosynthesis</keyword>
<dbReference type="GO" id="GO:0004358">
    <property type="term" value="F:L-glutamate N-acetyltransferase activity, acting on acetyl-L-ornithine as donor"/>
    <property type="evidence" value="ECO:0007669"/>
    <property type="project" value="UniProtKB-ARBA"/>
</dbReference>
<dbReference type="AlphaFoldDB" id="A0A2N5AI13"/>
<comment type="catalytic activity">
    <reaction evidence="13">
        <text>L-glutamate + acetyl-CoA = N-acetyl-L-glutamate + CoA + H(+)</text>
        <dbReference type="Rhea" id="RHEA:24292"/>
        <dbReference type="ChEBI" id="CHEBI:15378"/>
        <dbReference type="ChEBI" id="CHEBI:29985"/>
        <dbReference type="ChEBI" id="CHEBI:44337"/>
        <dbReference type="ChEBI" id="CHEBI:57287"/>
        <dbReference type="ChEBI" id="CHEBI:57288"/>
        <dbReference type="EC" id="2.3.1.1"/>
    </reaction>
</comment>
<evidence type="ECO:0000256" key="12">
    <source>
        <dbReference type="ARBA" id="ARBA00033251"/>
    </source>
</evidence>
<dbReference type="EMBL" id="PICB01000407">
    <property type="protein sequence ID" value="PLP46364.1"/>
    <property type="molecule type" value="Genomic_DNA"/>
</dbReference>
<dbReference type="GO" id="GO:0006526">
    <property type="term" value="P:L-arginine biosynthetic process"/>
    <property type="evidence" value="ECO:0007669"/>
    <property type="project" value="UniProtKB-UniPathway"/>
</dbReference>
<dbReference type="HAMAP" id="MF_01105">
    <property type="entry name" value="N_acetyl_glu_synth"/>
    <property type="match status" value="1"/>
</dbReference>
<dbReference type="Gene3D" id="3.40.1160.10">
    <property type="entry name" value="Acetylglutamate kinase-like"/>
    <property type="match status" value="1"/>
</dbReference>
<sequence>MVKERRTELVEGFRHSVPYINAHRGKTFVIMLGGEAIEHENFSNIVNDIGLLHSLGIRLVVVYGARPQIDANLAEHHHEPVYHKQTRVTDAKTLELVKQAAGMLQLEITARLSMSLNNTPLQGAHINVVSGNFIIAQPLGVDDGVDYCHSGRIRRIDEEAIHRQLDSGAIVLMGPVAVSVTGESFNLTSEEIATQLAIKLKAEKMIGFCSSQGVYNQAGEIVSELFPNEAQARVEELEADEDYNSGTVRFLRGAVKACRSGVRRCHLISYQENGALLQELFSRDGIGTQIVMESAEQIRRATINDIGGILELISPLEQQGILVRRSREQLEMEIDKFTIIQRDNTTIACAALYPFPEEKIGEMACVAVHPDYRSSSRGEVLLERIAAQARQMGLSKLFVLTTRS</sequence>
<dbReference type="PROSITE" id="PS51186">
    <property type="entry name" value="GNAT"/>
    <property type="match status" value="1"/>
</dbReference>
<evidence type="ECO:0000256" key="1">
    <source>
        <dbReference type="ARBA" id="ARBA00004496"/>
    </source>
</evidence>
<evidence type="ECO:0000256" key="11">
    <source>
        <dbReference type="ARBA" id="ARBA00023315"/>
    </source>
</evidence>
<comment type="subcellular location">
    <subcellularLocation>
        <location evidence="1">Cytoplasm</location>
    </subcellularLocation>
</comment>
<keyword evidence="11" id="KW-0012">Acyltransferase</keyword>
<organism evidence="15 16">
    <name type="scientific">Klebsiella variicola</name>
    <dbReference type="NCBI Taxonomy" id="244366"/>
    <lineage>
        <taxon>Bacteria</taxon>
        <taxon>Pseudomonadati</taxon>
        <taxon>Pseudomonadota</taxon>
        <taxon>Gammaproteobacteria</taxon>
        <taxon>Enterobacterales</taxon>
        <taxon>Enterobacteriaceae</taxon>
        <taxon>Klebsiella/Raoultella group</taxon>
        <taxon>Klebsiella</taxon>
        <taxon>Klebsiella pneumoniae complex</taxon>
    </lineage>
</organism>
<evidence type="ECO:0000256" key="9">
    <source>
        <dbReference type="ARBA" id="ARBA00022605"/>
    </source>
</evidence>
<feature type="non-terminal residue" evidence="15">
    <location>
        <position position="404"/>
    </location>
</feature>
<dbReference type="CDD" id="cd04301">
    <property type="entry name" value="NAT_SF"/>
    <property type="match status" value="1"/>
</dbReference>
<dbReference type="Pfam" id="PF00583">
    <property type="entry name" value="Acetyltransf_1"/>
    <property type="match status" value="1"/>
</dbReference>
<dbReference type="NCBIfam" id="NF003641">
    <property type="entry name" value="PRK05279.1"/>
    <property type="match status" value="1"/>
</dbReference>
<dbReference type="PANTHER" id="PTHR30602:SF12">
    <property type="entry name" value="AMINO-ACID ACETYLTRANSFERASE NAGS1, CHLOROPLASTIC-RELATED"/>
    <property type="match status" value="1"/>
</dbReference>
<dbReference type="UniPathway" id="UPA00068">
    <property type="reaction ID" value="UER00106"/>
</dbReference>
<dbReference type="Proteomes" id="UP000234473">
    <property type="component" value="Unassembled WGS sequence"/>
</dbReference>
<keyword evidence="10 15" id="KW-0808">Transferase</keyword>
<dbReference type="CDD" id="cd04237">
    <property type="entry name" value="AAK_NAGS-ABP"/>
    <property type="match status" value="1"/>
</dbReference>
<dbReference type="GO" id="GO:0005737">
    <property type="term" value="C:cytoplasm"/>
    <property type="evidence" value="ECO:0007669"/>
    <property type="project" value="UniProtKB-SubCell"/>
</dbReference>
<protein>
    <recommendedName>
        <fullName evidence="6">Amino-acid acetyltransferase</fullName>
        <ecNumber evidence="5">2.3.1.1</ecNumber>
    </recommendedName>
    <alternativeName>
        <fullName evidence="12">N-acetylglutamate synthase</fullName>
    </alternativeName>
</protein>
<keyword evidence="9" id="KW-0028">Amino-acid biosynthesis</keyword>
<dbReference type="InterPro" id="IPR016181">
    <property type="entry name" value="Acyl_CoA_acyltransferase"/>
</dbReference>
<dbReference type="PANTHER" id="PTHR30602">
    <property type="entry name" value="AMINO-ACID ACETYLTRANSFERASE"/>
    <property type="match status" value="1"/>
</dbReference>
<dbReference type="InterPro" id="IPR033719">
    <property type="entry name" value="NAGS_kin"/>
</dbReference>
<name>A0A2N5AI13_KLEVA</name>
<evidence type="ECO:0000256" key="10">
    <source>
        <dbReference type="ARBA" id="ARBA00022679"/>
    </source>
</evidence>
<dbReference type="SUPFAM" id="SSF55729">
    <property type="entry name" value="Acyl-CoA N-acyltransferases (Nat)"/>
    <property type="match status" value="1"/>
</dbReference>
<keyword evidence="7" id="KW-0963">Cytoplasm</keyword>
<dbReference type="PIRSF" id="PIRSF000423">
    <property type="entry name" value="ArgA"/>
    <property type="match status" value="1"/>
</dbReference>
<evidence type="ECO:0000313" key="16">
    <source>
        <dbReference type="Proteomes" id="UP000234473"/>
    </source>
</evidence>
<evidence type="ECO:0000256" key="13">
    <source>
        <dbReference type="ARBA" id="ARBA00048372"/>
    </source>
</evidence>
<dbReference type="Gene3D" id="3.40.630.30">
    <property type="match status" value="1"/>
</dbReference>
<proteinExistence type="inferred from homology"/>
<dbReference type="InterPro" id="IPR010167">
    <property type="entry name" value="NH2A_AcTrfase"/>
</dbReference>
<evidence type="ECO:0000256" key="5">
    <source>
        <dbReference type="ARBA" id="ARBA00012697"/>
    </source>
</evidence>
<evidence type="ECO:0000256" key="4">
    <source>
        <dbReference type="ARBA" id="ARBA00011643"/>
    </source>
</evidence>
<feature type="domain" description="N-acetyltransferase" evidence="14">
    <location>
        <begin position="296"/>
        <end position="404"/>
    </location>
</feature>
<dbReference type="SUPFAM" id="SSF53633">
    <property type="entry name" value="Carbamate kinase-like"/>
    <property type="match status" value="1"/>
</dbReference>
<dbReference type="GO" id="GO:0004042">
    <property type="term" value="F:L-glutamate N-acetyltransferase activity"/>
    <property type="evidence" value="ECO:0007669"/>
    <property type="project" value="InterPro"/>
</dbReference>